<proteinExistence type="predicted"/>
<dbReference type="PRINTS" id="PR00411">
    <property type="entry name" value="PNDRDTASEI"/>
</dbReference>
<protein>
    <submittedName>
        <fullName evidence="2">Flavoprotein</fullName>
    </submittedName>
</protein>
<dbReference type="PANTHER" id="PTHR43539:SF78">
    <property type="entry name" value="FLAVIN-CONTAINING MONOOXYGENASE"/>
    <property type="match status" value="1"/>
</dbReference>
<dbReference type="EMBL" id="QQSY01000012">
    <property type="protein sequence ID" value="RDI96791.1"/>
    <property type="molecule type" value="Genomic_DNA"/>
</dbReference>
<evidence type="ECO:0000313" key="3">
    <source>
        <dbReference type="Proteomes" id="UP000254711"/>
    </source>
</evidence>
<dbReference type="PRINTS" id="PR00368">
    <property type="entry name" value="FADPNR"/>
</dbReference>
<dbReference type="Gene3D" id="3.50.50.60">
    <property type="entry name" value="FAD/NAD(P)-binding domain"/>
    <property type="match status" value="1"/>
</dbReference>
<dbReference type="SUPFAM" id="SSF51905">
    <property type="entry name" value="FAD/NAD(P)-binding domain"/>
    <property type="match status" value="1"/>
</dbReference>
<sequence>MNSSLPIVVIGAGPVGLAAAAHLLGRNLTPLVLEAGSEVGAGMRQWAHVRMFSPWEYTLDKTALALLQKHGWVAPDVTGFPTGGEVVEEYLQPLANLPEIKPHVRTGTRVTAVTKQRRDRMKDTQRNDVPFVVRYTDSTGEHEILAQAVIDASGTIETPNPLGASGLPALGERAAQKHIFYGMPHVLGIHRERYAGKRVLVVGSGHSAFNVLSDLARLAAQAPGTQIQWAIRRPSLQRVLGGGENDQLKERGRLGLTIGRLVKEGVLTVTTGFHLERLEQTTAGIVAHGAGKALAPVDEIVGATGFRPDLGVLAELRMALDLGTQAPTALAPLIDPNLHSCGSVRPHGAEELKHPDANIYIVGMKSYGRAPTFLLLTGYEQVRSVVAAIAGDWEAARRVELVLPETGVCITQFADEDAVDVAAATSCCGGPAPAEADACCVMDADSKASGQAGCGCSTPAAAAPAVKVSTCCR</sequence>
<keyword evidence="1" id="KW-0560">Oxidoreductase</keyword>
<keyword evidence="3" id="KW-1185">Reference proteome</keyword>
<evidence type="ECO:0000313" key="2">
    <source>
        <dbReference type="EMBL" id="RDI96791.1"/>
    </source>
</evidence>
<gene>
    <name evidence="2" type="ORF">DVT68_20000</name>
</gene>
<evidence type="ECO:0000256" key="1">
    <source>
        <dbReference type="ARBA" id="ARBA00023002"/>
    </source>
</evidence>
<comment type="caution">
    <text evidence="2">The sequence shown here is derived from an EMBL/GenBank/DDBJ whole genome shotgun (WGS) entry which is preliminary data.</text>
</comment>
<dbReference type="GO" id="GO:0004497">
    <property type="term" value="F:monooxygenase activity"/>
    <property type="evidence" value="ECO:0007669"/>
    <property type="project" value="TreeGrafter"/>
</dbReference>
<organism evidence="2 3">
    <name type="scientific">Dyella solisilvae</name>
    <dbReference type="NCBI Taxonomy" id="1920168"/>
    <lineage>
        <taxon>Bacteria</taxon>
        <taxon>Pseudomonadati</taxon>
        <taxon>Pseudomonadota</taxon>
        <taxon>Gammaproteobacteria</taxon>
        <taxon>Lysobacterales</taxon>
        <taxon>Rhodanobacteraceae</taxon>
        <taxon>Dyella</taxon>
    </lineage>
</organism>
<reference evidence="2 3" key="1">
    <citation type="submission" date="2018-07" db="EMBL/GenBank/DDBJ databases">
        <title>Dyella solisilvae sp. nov., isolated from the pine and broad-leaved mixed forest soil.</title>
        <authorList>
            <person name="Gao Z."/>
            <person name="Qiu L."/>
        </authorList>
    </citation>
    <scope>NUCLEOTIDE SEQUENCE [LARGE SCALE GENOMIC DNA]</scope>
    <source>
        <strain evidence="2 3">DHG54</strain>
    </source>
</reference>
<dbReference type="Pfam" id="PF13738">
    <property type="entry name" value="Pyr_redox_3"/>
    <property type="match status" value="1"/>
</dbReference>
<dbReference type="PANTHER" id="PTHR43539">
    <property type="entry name" value="FLAVIN-BINDING MONOOXYGENASE-LIKE PROTEIN (AFU_ORTHOLOGUE AFUA_4G09220)"/>
    <property type="match status" value="1"/>
</dbReference>
<dbReference type="Proteomes" id="UP000254711">
    <property type="component" value="Unassembled WGS sequence"/>
</dbReference>
<name>A0A370K2A0_9GAMM</name>
<dbReference type="GO" id="GO:0050660">
    <property type="term" value="F:flavin adenine dinucleotide binding"/>
    <property type="evidence" value="ECO:0007669"/>
    <property type="project" value="TreeGrafter"/>
</dbReference>
<dbReference type="OrthoDB" id="9773233at2"/>
<dbReference type="AlphaFoldDB" id="A0A370K2A0"/>
<dbReference type="InterPro" id="IPR050982">
    <property type="entry name" value="Auxin_biosynth/cation_transpt"/>
</dbReference>
<dbReference type="InterPro" id="IPR036188">
    <property type="entry name" value="FAD/NAD-bd_sf"/>
</dbReference>
<dbReference type="RefSeq" id="WP_114826985.1">
    <property type="nucleotide sequence ID" value="NZ_QQSY01000012.1"/>
</dbReference>
<accession>A0A370K2A0</accession>